<organism evidence="2 3">
    <name type="scientific">Balaenoptera physalus</name>
    <name type="common">Fin whale</name>
    <name type="synonym">Balaena physalus</name>
    <dbReference type="NCBI Taxonomy" id="9770"/>
    <lineage>
        <taxon>Eukaryota</taxon>
        <taxon>Metazoa</taxon>
        <taxon>Chordata</taxon>
        <taxon>Craniata</taxon>
        <taxon>Vertebrata</taxon>
        <taxon>Euteleostomi</taxon>
        <taxon>Mammalia</taxon>
        <taxon>Eutheria</taxon>
        <taxon>Laurasiatheria</taxon>
        <taxon>Artiodactyla</taxon>
        <taxon>Whippomorpha</taxon>
        <taxon>Cetacea</taxon>
        <taxon>Mysticeti</taxon>
        <taxon>Balaenopteridae</taxon>
        <taxon>Balaenoptera</taxon>
    </lineage>
</organism>
<proteinExistence type="predicted"/>
<keyword evidence="3" id="KW-1185">Reference proteome</keyword>
<dbReference type="Proteomes" id="UP000437017">
    <property type="component" value="Unassembled WGS sequence"/>
</dbReference>
<accession>A0A643BQ08</accession>
<dbReference type="OrthoDB" id="10303524at2759"/>
<evidence type="ECO:0000313" key="3">
    <source>
        <dbReference type="Proteomes" id="UP000437017"/>
    </source>
</evidence>
<evidence type="ECO:0000313" key="2">
    <source>
        <dbReference type="EMBL" id="KAB0389973.1"/>
    </source>
</evidence>
<gene>
    <name evidence="2" type="ORF">E2I00_016817</name>
</gene>
<sequence length="140" mass="15213">INPLEHPFFLSRVDGTVEPCTPLASARLTKGQENAMQASQQDEARNQGPKQIARRALNLQRGRMPPKHAHSSQARASGDLPPPVNNWNFSASGTREPPHFLGRVDENLNADKAAAEKSWLASKALSAPGLELLVKVSPCF</sequence>
<protein>
    <submittedName>
        <fullName evidence="2">Uncharacterized protein</fullName>
    </submittedName>
</protein>
<evidence type="ECO:0000256" key="1">
    <source>
        <dbReference type="SAM" id="MobiDB-lite"/>
    </source>
</evidence>
<reference evidence="2 3" key="1">
    <citation type="journal article" date="2019" name="PLoS ONE">
        <title>Genomic analyses reveal an absence of contemporary introgressive admixture between fin whales and blue whales, despite known hybrids.</title>
        <authorList>
            <person name="Westbury M.V."/>
            <person name="Petersen B."/>
            <person name="Lorenzen E.D."/>
        </authorList>
    </citation>
    <scope>NUCLEOTIDE SEQUENCE [LARGE SCALE GENOMIC DNA]</scope>
    <source>
        <strain evidence="2">FinWhale-01</strain>
    </source>
</reference>
<feature type="non-terminal residue" evidence="2">
    <location>
        <position position="1"/>
    </location>
</feature>
<dbReference type="AlphaFoldDB" id="A0A643BQ08"/>
<name>A0A643BQ08_BALPH</name>
<comment type="caution">
    <text evidence="2">The sequence shown here is derived from an EMBL/GenBank/DDBJ whole genome shotgun (WGS) entry which is preliminary data.</text>
</comment>
<feature type="region of interest" description="Disordered" evidence="1">
    <location>
        <begin position="30"/>
        <end position="94"/>
    </location>
</feature>
<dbReference type="EMBL" id="SGJD01006162">
    <property type="protein sequence ID" value="KAB0389973.1"/>
    <property type="molecule type" value="Genomic_DNA"/>
</dbReference>
<feature type="compositionally biased region" description="Polar residues" evidence="1">
    <location>
        <begin position="31"/>
        <end position="41"/>
    </location>
</feature>